<dbReference type="Pfam" id="PF19344">
    <property type="entry name" value="TetR_C_32"/>
    <property type="match status" value="1"/>
</dbReference>
<dbReference type="InterPro" id="IPR009057">
    <property type="entry name" value="Homeodomain-like_sf"/>
</dbReference>
<dbReference type="Proteomes" id="UP000269198">
    <property type="component" value="Unassembled WGS sequence"/>
</dbReference>
<keyword evidence="6" id="KW-1185">Reference proteome</keyword>
<proteinExistence type="predicted"/>
<evidence type="ECO:0000256" key="3">
    <source>
        <dbReference type="SAM" id="MobiDB-lite"/>
    </source>
</evidence>
<dbReference type="GO" id="GO:0000976">
    <property type="term" value="F:transcription cis-regulatory region binding"/>
    <property type="evidence" value="ECO:0007669"/>
    <property type="project" value="TreeGrafter"/>
</dbReference>
<evidence type="ECO:0000313" key="5">
    <source>
        <dbReference type="EMBL" id="RNL86792.1"/>
    </source>
</evidence>
<evidence type="ECO:0000313" key="6">
    <source>
        <dbReference type="Proteomes" id="UP000269198"/>
    </source>
</evidence>
<feature type="domain" description="HTH tetR-type" evidence="4">
    <location>
        <begin position="39"/>
        <end position="98"/>
    </location>
</feature>
<dbReference type="PRINTS" id="PR00455">
    <property type="entry name" value="HTHTETR"/>
</dbReference>
<dbReference type="PANTHER" id="PTHR30055">
    <property type="entry name" value="HTH-TYPE TRANSCRIPTIONAL REGULATOR RUTR"/>
    <property type="match status" value="1"/>
</dbReference>
<dbReference type="PROSITE" id="PS01081">
    <property type="entry name" value="HTH_TETR_1"/>
    <property type="match status" value="1"/>
</dbReference>
<dbReference type="InterPro" id="IPR001647">
    <property type="entry name" value="HTH_TetR"/>
</dbReference>
<dbReference type="SUPFAM" id="SSF46689">
    <property type="entry name" value="Homeodomain-like"/>
    <property type="match status" value="1"/>
</dbReference>
<dbReference type="Pfam" id="PF00440">
    <property type="entry name" value="TetR_N"/>
    <property type="match status" value="1"/>
</dbReference>
<sequence length="232" mass="25113">MTLRSSGSTSVAARGALPFCGVATEPAPKNQTVPPRRSPERRRAILDAADAVIQRDGPDASMSAIAAEAGISKPILYRHFGDKSGLYRALAERHVDPLVDRVRSELYGDDDLERRTRATVGVYLQMIGRNLNLYRFLMDRATAEDPRTRGHLGLMVRRMAEDLAEALVDRGFYDDQLRAQLVAHGVVGMVQSAGEWWLGHPEVASEDVIEDLVAAVVGAISGQRSAGAGPPG</sequence>
<evidence type="ECO:0000256" key="2">
    <source>
        <dbReference type="PROSITE-ProRule" id="PRU00335"/>
    </source>
</evidence>
<accession>A0A3N0EG16</accession>
<organism evidence="5 6">
    <name type="scientific">Halostreptopolyspora alba</name>
    <dbReference type="NCBI Taxonomy" id="2487137"/>
    <lineage>
        <taxon>Bacteria</taxon>
        <taxon>Bacillati</taxon>
        <taxon>Actinomycetota</taxon>
        <taxon>Actinomycetes</taxon>
        <taxon>Streptosporangiales</taxon>
        <taxon>Nocardiopsidaceae</taxon>
        <taxon>Halostreptopolyspora</taxon>
    </lineage>
</organism>
<dbReference type="GO" id="GO:0003700">
    <property type="term" value="F:DNA-binding transcription factor activity"/>
    <property type="evidence" value="ECO:0007669"/>
    <property type="project" value="TreeGrafter"/>
</dbReference>
<feature type="DNA-binding region" description="H-T-H motif" evidence="2">
    <location>
        <begin position="61"/>
        <end position="80"/>
    </location>
</feature>
<name>A0A3N0EG16_9ACTN</name>
<dbReference type="InterPro" id="IPR036271">
    <property type="entry name" value="Tet_transcr_reg_TetR-rel_C_sf"/>
</dbReference>
<evidence type="ECO:0000259" key="4">
    <source>
        <dbReference type="PROSITE" id="PS50977"/>
    </source>
</evidence>
<dbReference type="InterPro" id="IPR050109">
    <property type="entry name" value="HTH-type_TetR-like_transc_reg"/>
</dbReference>
<dbReference type="OrthoDB" id="4542604at2"/>
<dbReference type="InterPro" id="IPR023772">
    <property type="entry name" value="DNA-bd_HTH_TetR-type_CS"/>
</dbReference>
<dbReference type="PANTHER" id="PTHR30055:SF227">
    <property type="entry name" value="TRANSCRIPTIONAL REGULATORY PROTEIN (PROBABLY TETR-FAMILY)-RELATED"/>
    <property type="match status" value="1"/>
</dbReference>
<keyword evidence="1 2" id="KW-0238">DNA-binding</keyword>
<dbReference type="Gene3D" id="1.10.357.10">
    <property type="entry name" value="Tetracycline Repressor, domain 2"/>
    <property type="match status" value="1"/>
</dbReference>
<dbReference type="AlphaFoldDB" id="A0A3N0EG16"/>
<evidence type="ECO:0000256" key="1">
    <source>
        <dbReference type="ARBA" id="ARBA00023125"/>
    </source>
</evidence>
<dbReference type="RefSeq" id="WP_123199621.1">
    <property type="nucleotide sequence ID" value="NZ_RJMB01000002.1"/>
</dbReference>
<protein>
    <submittedName>
        <fullName evidence="5">TetR/AcrR family transcriptional regulator</fullName>
    </submittedName>
</protein>
<dbReference type="InterPro" id="IPR045823">
    <property type="entry name" value="TetR_C_32"/>
</dbReference>
<dbReference type="SUPFAM" id="SSF48498">
    <property type="entry name" value="Tetracyclin repressor-like, C-terminal domain"/>
    <property type="match status" value="1"/>
</dbReference>
<gene>
    <name evidence="5" type="ORF">EFW17_02600</name>
</gene>
<feature type="region of interest" description="Disordered" evidence="3">
    <location>
        <begin position="21"/>
        <end position="41"/>
    </location>
</feature>
<dbReference type="PROSITE" id="PS50977">
    <property type="entry name" value="HTH_TETR_2"/>
    <property type="match status" value="1"/>
</dbReference>
<dbReference type="EMBL" id="RJMB01000002">
    <property type="protein sequence ID" value="RNL86792.1"/>
    <property type="molecule type" value="Genomic_DNA"/>
</dbReference>
<comment type="caution">
    <text evidence="5">The sequence shown here is derived from an EMBL/GenBank/DDBJ whole genome shotgun (WGS) entry which is preliminary data.</text>
</comment>
<reference evidence="5 6" key="1">
    <citation type="submission" date="2018-11" db="EMBL/GenBank/DDBJ databases">
        <title>The genome draft of YIM 96095.</title>
        <authorList>
            <person name="Tang S.-K."/>
            <person name="Chunyu W.-X."/>
            <person name="Feng Y.-Z."/>
        </authorList>
    </citation>
    <scope>NUCLEOTIDE SEQUENCE [LARGE SCALE GENOMIC DNA]</scope>
    <source>
        <strain evidence="5 6">YIM 96095</strain>
    </source>
</reference>